<dbReference type="AlphaFoldDB" id="V4A5D3"/>
<feature type="compositionally biased region" description="Polar residues" evidence="1">
    <location>
        <begin position="140"/>
        <end position="150"/>
    </location>
</feature>
<name>V4A5D3_LOTGI</name>
<proteinExistence type="predicted"/>
<dbReference type="CTD" id="20242562"/>
<feature type="compositionally biased region" description="Low complexity" evidence="1">
    <location>
        <begin position="129"/>
        <end position="138"/>
    </location>
</feature>
<dbReference type="HOGENOM" id="CLU_1464799_0_0_1"/>
<feature type="compositionally biased region" description="Low complexity" evidence="1">
    <location>
        <begin position="35"/>
        <end position="73"/>
    </location>
</feature>
<accession>V4A5D3</accession>
<protein>
    <submittedName>
        <fullName evidence="2">Uncharacterized protein</fullName>
    </submittedName>
</protein>
<gene>
    <name evidence="2" type="ORF">LOTGIDRAFT_173926</name>
</gene>
<reference evidence="2 3" key="1">
    <citation type="journal article" date="2013" name="Nature">
        <title>Insights into bilaterian evolution from three spiralian genomes.</title>
        <authorList>
            <person name="Simakov O."/>
            <person name="Marletaz F."/>
            <person name="Cho S.J."/>
            <person name="Edsinger-Gonzales E."/>
            <person name="Havlak P."/>
            <person name="Hellsten U."/>
            <person name="Kuo D.H."/>
            <person name="Larsson T."/>
            <person name="Lv J."/>
            <person name="Arendt D."/>
            <person name="Savage R."/>
            <person name="Osoegawa K."/>
            <person name="de Jong P."/>
            <person name="Grimwood J."/>
            <person name="Chapman J.A."/>
            <person name="Shapiro H."/>
            <person name="Aerts A."/>
            <person name="Otillar R.P."/>
            <person name="Terry A.Y."/>
            <person name="Boore J.L."/>
            <person name="Grigoriev I.V."/>
            <person name="Lindberg D.R."/>
            <person name="Seaver E.C."/>
            <person name="Weisblat D.A."/>
            <person name="Putnam N.H."/>
            <person name="Rokhsar D.S."/>
        </authorList>
    </citation>
    <scope>NUCLEOTIDE SEQUENCE [LARGE SCALE GENOMIC DNA]</scope>
</reference>
<dbReference type="EMBL" id="KB201131">
    <property type="protein sequence ID" value="ESO99133.1"/>
    <property type="molecule type" value="Genomic_DNA"/>
</dbReference>
<evidence type="ECO:0000313" key="2">
    <source>
        <dbReference type="EMBL" id="ESO99133.1"/>
    </source>
</evidence>
<evidence type="ECO:0000313" key="3">
    <source>
        <dbReference type="Proteomes" id="UP000030746"/>
    </source>
</evidence>
<organism evidence="2 3">
    <name type="scientific">Lottia gigantea</name>
    <name type="common">Giant owl limpet</name>
    <dbReference type="NCBI Taxonomy" id="225164"/>
    <lineage>
        <taxon>Eukaryota</taxon>
        <taxon>Metazoa</taxon>
        <taxon>Spiralia</taxon>
        <taxon>Lophotrochozoa</taxon>
        <taxon>Mollusca</taxon>
        <taxon>Gastropoda</taxon>
        <taxon>Patellogastropoda</taxon>
        <taxon>Lottioidea</taxon>
        <taxon>Lottiidae</taxon>
        <taxon>Lottia</taxon>
    </lineage>
</organism>
<dbReference type="KEGG" id="lgi:LOTGIDRAFT_173926"/>
<dbReference type="GeneID" id="20242562"/>
<dbReference type="Proteomes" id="UP000030746">
    <property type="component" value="Unassembled WGS sequence"/>
</dbReference>
<keyword evidence="3" id="KW-1185">Reference proteome</keyword>
<feature type="region of interest" description="Disordered" evidence="1">
    <location>
        <begin position="1"/>
        <end position="93"/>
    </location>
</feature>
<feature type="compositionally biased region" description="Polar residues" evidence="1">
    <location>
        <begin position="74"/>
        <end position="90"/>
    </location>
</feature>
<dbReference type="RefSeq" id="XP_009050200.1">
    <property type="nucleotide sequence ID" value="XM_009051952.1"/>
</dbReference>
<sequence>MFKKSHSRSSSTSRSDHSESAAGYDIPIGKMKPAQQALQSGPQSQQSSKSSRSRTSSEGGSSHNSSSSGSHGSNYRSPYQSASLSRTVNPMNYPLDNLTALSIALSGNSPYSAENITLPTRQNIHHAKSSSTNSSPSNHGGRTSSLQNVSARERSLERLEREYLMMGERSLDRHALERMQMIARE</sequence>
<feature type="region of interest" description="Disordered" evidence="1">
    <location>
        <begin position="124"/>
        <end position="153"/>
    </location>
</feature>
<feature type="non-terminal residue" evidence="2">
    <location>
        <position position="185"/>
    </location>
</feature>
<evidence type="ECO:0000256" key="1">
    <source>
        <dbReference type="SAM" id="MobiDB-lite"/>
    </source>
</evidence>